<dbReference type="GO" id="GO:0005829">
    <property type="term" value="C:cytosol"/>
    <property type="evidence" value="ECO:0007669"/>
    <property type="project" value="TreeGrafter"/>
</dbReference>
<feature type="domain" description="HTH lysR-type" evidence="5">
    <location>
        <begin position="43"/>
        <end position="100"/>
    </location>
</feature>
<name>A0A454JEI8_9NEIS</name>
<keyword evidence="7" id="KW-1185">Reference proteome</keyword>
<dbReference type="InterPro" id="IPR005119">
    <property type="entry name" value="LysR_subst-bd"/>
</dbReference>
<dbReference type="PANTHER" id="PTHR30419">
    <property type="entry name" value="HTH-TYPE TRANSCRIPTIONAL REGULATOR YBHD"/>
    <property type="match status" value="1"/>
</dbReference>
<evidence type="ECO:0000256" key="3">
    <source>
        <dbReference type="ARBA" id="ARBA00023125"/>
    </source>
</evidence>
<evidence type="ECO:0000259" key="5">
    <source>
        <dbReference type="PROSITE" id="PS50931"/>
    </source>
</evidence>
<dbReference type="Gene3D" id="1.10.10.10">
    <property type="entry name" value="Winged helix-like DNA-binding domain superfamily/Winged helix DNA-binding domain"/>
    <property type="match status" value="2"/>
</dbReference>
<evidence type="ECO:0000313" key="6">
    <source>
        <dbReference type="EMBL" id="RMC93433.1"/>
    </source>
</evidence>
<dbReference type="SUPFAM" id="SSF53850">
    <property type="entry name" value="Periplasmic binding protein-like II"/>
    <property type="match status" value="1"/>
</dbReference>
<dbReference type="GO" id="GO:0003677">
    <property type="term" value="F:DNA binding"/>
    <property type="evidence" value="ECO:0007669"/>
    <property type="project" value="UniProtKB-KW"/>
</dbReference>
<dbReference type="InterPro" id="IPR036390">
    <property type="entry name" value="WH_DNA-bd_sf"/>
</dbReference>
<dbReference type="Gene3D" id="3.40.190.290">
    <property type="match status" value="1"/>
</dbReference>
<dbReference type="InterPro" id="IPR036388">
    <property type="entry name" value="WH-like_DNA-bd_sf"/>
</dbReference>
<dbReference type="PROSITE" id="PS50931">
    <property type="entry name" value="HTH_LYSR"/>
    <property type="match status" value="2"/>
</dbReference>
<keyword evidence="3" id="KW-0238">DNA-binding</keyword>
<dbReference type="SUPFAM" id="SSF46785">
    <property type="entry name" value="Winged helix' DNA-binding domain"/>
    <property type="match status" value="2"/>
</dbReference>
<dbReference type="InterPro" id="IPR050950">
    <property type="entry name" value="HTH-type_LysR_regulators"/>
</dbReference>
<dbReference type="GO" id="GO:0003700">
    <property type="term" value="F:DNA-binding transcription factor activity"/>
    <property type="evidence" value="ECO:0007669"/>
    <property type="project" value="InterPro"/>
</dbReference>
<keyword evidence="2" id="KW-0805">Transcription regulation</keyword>
<gene>
    <name evidence="6" type="ORF">EAY64_17090</name>
</gene>
<evidence type="ECO:0000256" key="1">
    <source>
        <dbReference type="ARBA" id="ARBA00009437"/>
    </source>
</evidence>
<dbReference type="AlphaFoldDB" id="A0A454JEI8"/>
<dbReference type="InterPro" id="IPR000847">
    <property type="entry name" value="LysR_HTH_N"/>
</dbReference>
<evidence type="ECO:0000256" key="2">
    <source>
        <dbReference type="ARBA" id="ARBA00023015"/>
    </source>
</evidence>
<dbReference type="EMBL" id="RFAR01000080">
    <property type="protein sequence ID" value="RMC93433.1"/>
    <property type="molecule type" value="Genomic_DNA"/>
</dbReference>
<feature type="domain" description="HTH lysR-type" evidence="5">
    <location>
        <begin position="145"/>
        <end position="199"/>
    </location>
</feature>
<accession>A0A454JEI8</accession>
<comment type="similarity">
    <text evidence="1">Belongs to the LysR transcriptional regulatory family.</text>
</comment>
<evidence type="ECO:0000313" key="7">
    <source>
        <dbReference type="Proteomes" id="UP000274139"/>
    </source>
</evidence>
<dbReference type="PANTHER" id="PTHR30419:SF14">
    <property type="entry name" value="LYSR FAMILY TRANSCRIPTIONAL REGULATOR"/>
    <property type="match status" value="1"/>
</dbReference>
<organism evidence="6 7">
    <name type="scientific">Aquitalea palustris</name>
    <dbReference type="NCBI Taxonomy" id="2480983"/>
    <lineage>
        <taxon>Bacteria</taxon>
        <taxon>Pseudomonadati</taxon>
        <taxon>Pseudomonadota</taxon>
        <taxon>Betaproteobacteria</taxon>
        <taxon>Neisseriales</taxon>
        <taxon>Chromobacteriaceae</taxon>
        <taxon>Aquitalea</taxon>
    </lineage>
</organism>
<dbReference type="Pfam" id="PF00126">
    <property type="entry name" value="HTH_1"/>
    <property type="match status" value="2"/>
</dbReference>
<evidence type="ECO:0000256" key="4">
    <source>
        <dbReference type="ARBA" id="ARBA00023163"/>
    </source>
</evidence>
<reference evidence="6 7" key="1">
    <citation type="submission" date="2018-10" db="EMBL/GenBank/DDBJ databases">
        <title>Draft genome sequence of Aquitalea MWU14-2217 isolated from a wild cranberry bog in Provincetown, Massachusetts.</title>
        <authorList>
            <person name="Ebadzadsahrai G."/>
            <person name="Soby S."/>
        </authorList>
    </citation>
    <scope>NUCLEOTIDE SEQUENCE [LARGE SCALE GENOMIC DNA]</scope>
    <source>
        <strain evidence="6 7">MWU14-2217</strain>
    </source>
</reference>
<keyword evidence="4" id="KW-0804">Transcription</keyword>
<dbReference type="Pfam" id="PF03466">
    <property type="entry name" value="LysR_substrate"/>
    <property type="match status" value="1"/>
</dbReference>
<protein>
    <submittedName>
        <fullName evidence="6">LysR family transcriptional regulator</fullName>
    </submittedName>
</protein>
<dbReference type="Proteomes" id="UP000274139">
    <property type="component" value="Unassembled WGS sequence"/>
</dbReference>
<sequence>MPHKAKKPPVRSGAPTKRPVITDLALMEERLMTTPAARADRDDVLRYLCVFLSVAHTGSVTRSSEQIFKAASAITRALTQMEQLLGVSLFERRPRGMLLNAYGEAVHLRARRIQAEIRQAATTLCNGQSTRKDPAVLTQLLLSGNKLRVFVSLASHGQIAASCHHLGMSKSGISMSLARLEESVGQPLFQRTAQGLVVSEAAEPLLLHAKRVFAEVRHMQADLMALQGSVEGCITVGALPLGRTRLLPLAIVHLLQKYPGIQIKTRESSYEELARDLGCGDIDFIFGALRPQEENRQLVSEALFVDQVRIFCRANHPLTRTPGHLSLATLQHNGWILPRQDSPARRALVRSFTRQGLSAPQPSVESGDLAVVRNLLTHSDLLTACSPHQLRYEMEKGDIVELNVDLGDAERSIGIIQRSGCHPPPAMQALLEEVRKICASDLLPCSPPAASYTPRRTAELAQHCVS</sequence>
<comment type="caution">
    <text evidence="6">The sequence shown here is derived from an EMBL/GenBank/DDBJ whole genome shotgun (WGS) entry which is preliminary data.</text>
</comment>
<proteinExistence type="inferred from homology"/>